<dbReference type="RefSeq" id="WP_030890302.1">
    <property type="nucleotide sequence ID" value="NZ_JBEZAH010000003.1"/>
</dbReference>
<accession>A0ABR5ITV2</accession>
<protein>
    <recommendedName>
        <fullName evidence="3">ParB/Sulfiredoxin domain-containing protein</fullName>
    </recommendedName>
</protein>
<proteinExistence type="predicted"/>
<evidence type="ECO:0000313" key="1">
    <source>
        <dbReference type="EMBL" id="KOG66327.1"/>
    </source>
</evidence>
<dbReference type="EMBL" id="LGUT01004008">
    <property type="protein sequence ID" value="KOG66327.1"/>
    <property type="molecule type" value="Genomic_DNA"/>
</dbReference>
<dbReference type="Proteomes" id="UP000037020">
    <property type="component" value="Unassembled WGS sequence"/>
</dbReference>
<sequence>MRFVSSVTFDEVQREFRREHPVARQHQGNTNQDTENCLELADKSFGRWSEVRLCRADVLDVMLPWHLSEGGAYEMVPRTGLTVGQAARIVRARGTEWAGGNPVCTAKLDLFRDSAFTSLYLSTRPVPHDHYADVRVGDGFIHLDGLHRMVAWELSGRLPAGEELTAFIAGDISSRATTGGQRT</sequence>
<evidence type="ECO:0008006" key="3">
    <source>
        <dbReference type="Google" id="ProtNLM"/>
    </source>
</evidence>
<evidence type="ECO:0000313" key="2">
    <source>
        <dbReference type="Proteomes" id="UP000037020"/>
    </source>
</evidence>
<comment type="caution">
    <text evidence="1">The sequence shown here is derived from an EMBL/GenBank/DDBJ whole genome shotgun (WGS) entry which is preliminary data.</text>
</comment>
<reference evidence="1 2" key="1">
    <citation type="submission" date="2015-07" db="EMBL/GenBank/DDBJ databases">
        <authorList>
            <person name="Ju K.-S."/>
            <person name="Doroghazi J.R."/>
            <person name="Metcalf W.W."/>
        </authorList>
    </citation>
    <scope>NUCLEOTIDE SEQUENCE [LARGE SCALE GENOMIC DNA]</scope>
    <source>
        <strain evidence="1 2">NRRL B-3589</strain>
    </source>
</reference>
<gene>
    <name evidence="1" type="ORF">ADK38_41475</name>
</gene>
<dbReference type="Pfam" id="PF19828">
    <property type="entry name" value="DUF6309"/>
    <property type="match status" value="1"/>
</dbReference>
<organism evidence="1 2">
    <name type="scientific">Streptomyces varsoviensis</name>
    <dbReference type="NCBI Taxonomy" id="67373"/>
    <lineage>
        <taxon>Bacteria</taxon>
        <taxon>Bacillati</taxon>
        <taxon>Actinomycetota</taxon>
        <taxon>Actinomycetes</taxon>
        <taxon>Kitasatosporales</taxon>
        <taxon>Streptomycetaceae</taxon>
        <taxon>Streptomyces</taxon>
    </lineage>
</organism>
<keyword evidence="2" id="KW-1185">Reference proteome</keyword>
<dbReference type="InterPro" id="IPR046276">
    <property type="entry name" value="DUF6309"/>
</dbReference>
<name>A0ABR5ITV2_9ACTN</name>